<evidence type="ECO:0000256" key="1">
    <source>
        <dbReference type="ARBA" id="ARBA00008791"/>
    </source>
</evidence>
<dbReference type="HOGENOM" id="CLU_049301_11_0_2"/>
<protein>
    <submittedName>
        <fullName evidence="3">UspA domain protein</fullName>
    </submittedName>
</protein>
<organism evidence="3 4">
    <name type="scientific">Methanocaldococcus vulcanius (strain ATCC 700851 / DSM 12094 / M7)</name>
    <name type="common">Methanococcus vulcanius</name>
    <dbReference type="NCBI Taxonomy" id="579137"/>
    <lineage>
        <taxon>Archaea</taxon>
        <taxon>Methanobacteriati</taxon>
        <taxon>Methanobacteriota</taxon>
        <taxon>Methanomada group</taxon>
        <taxon>Methanococci</taxon>
        <taxon>Methanococcales</taxon>
        <taxon>Methanocaldococcaceae</taxon>
        <taxon>Methanocaldococcus</taxon>
    </lineage>
</organism>
<comment type="similarity">
    <text evidence="1">Belongs to the universal stress protein A family.</text>
</comment>
<dbReference type="PIRSF" id="PIRSF006276">
    <property type="entry name" value="UspA"/>
    <property type="match status" value="1"/>
</dbReference>
<dbReference type="Gene3D" id="3.40.50.620">
    <property type="entry name" value="HUPs"/>
    <property type="match status" value="1"/>
</dbReference>
<dbReference type="SUPFAM" id="SSF52402">
    <property type="entry name" value="Adenine nucleotide alpha hydrolases-like"/>
    <property type="match status" value="1"/>
</dbReference>
<dbReference type="Pfam" id="PF00582">
    <property type="entry name" value="Usp"/>
    <property type="match status" value="1"/>
</dbReference>
<dbReference type="KEGG" id="mvu:Metvu_0471"/>
<name>C9RFH8_METVM</name>
<dbReference type="InterPro" id="IPR014729">
    <property type="entry name" value="Rossmann-like_a/b/a_fold"/>
</dbReference>
<dbReference type="PANTHER" id="PTHR46268">
    <property type="entry name" value="STRESS RESPONSE PROTEIN NHAX"/>
    <property type="match status" value="1"/>
</dbReference>
<evidence type="ECO:0000313" key="3">
    <source>
        <dbReference type="EMBL" id="ACX72330.1"/>
    </source>
</evidence>
<dbReference type="Proteomes" id="UP000002063">
    <property type="component" value="Chromosome"/>
</dbReference>
<sequence length="160" mass="17572">MFPDLNRSKKGEILYKKIVVPTDGSDVSLEAAKHAIAIAKEFDSELYAIYVVDVSPFVGLPAEGSWELISELLKEEGKEALKKVKKLAEEEGLTIHTEMLEGVPATEIVEFAEKKKADLIVMGTTGKTGLERILLGSVAERVIKNAHCPVLVVKKPKKEE</sequence>
<gene>
    <name evidence="3" type="ordered locus">Metvu_0471</name>
</gene>
<dbReference type="CDD" id="cd00293">
    <property type="entry name" value="USP-like"/>
    <property type="match status" value="1"/>
</dbReference>
<dbReference type="eggNOG" id="arCOG02053">
    <property type="taxonomic scope" value="Archaea"/>
</dbReference>
<evidence type="ECO:0000259" key="2">
    <source>
        <dbReference type="Pfam" id="PF00582"/>
    </source>
</evidence>
<dbReference type="EMBL" id="CP001787">
    <property type="protein sequence ID" value="ACX72330.1"/>
    <property type="molecule type" value="Genomic_DNA"/>
</dbReference>
<dbReference type="AlphaFoldDB" id="C9RFH8"/>
<dbReference type="PRINTS" id="PR01438">
    <property type="entry name" value="UNVRSLSTRESS"/>
</dbReference>
<evidence type="ECO:0000313" key="4">
    <source>
        <dbReference type="Proteomes" id="UP000002063"/>
    </source>
</evidence>
<accession>C9RFH8</accession>
<dbReference type="InterPro" id="IPR006016">
    <property type="entry name" value="UspA"/>
</dbReference>
<feature type="domain" description="UspA" evidence="2">
    <location>
        <begin position="15"/>
        <end position="154"/>
    </location>
</feature>
<dbReference type="STRING" id="579137.Metvu_0471"/>
<reference evidence="3" key="1">
    <citation type="submission" date="2009-10" db="EMBL/GenBank/DDBJ databases">
        <title>Complete sequence of chromosome of Methanocaldococcus vulcanius M7.</title>
        <authorList>
            <consortium name="US DOE Joint Genome Institute"/>
            <person name="Lucas S."/>
            <person name="Copeland A."/>
            <person name="Lapidus A."/>
            <person name="Glavina del Rio T."/>
            <person name="Dalin E."/>
            <person name="Tice H."/>
            <person name="Bruce D."/>
            <person name="Goodwin L."/>
            <person name="Pitluck S."/>
            <person name="Lcollab F.I."/>
            <person name="Brettin T."/>
            <person name="Detter J.C."/>
            <person name="Han C."/>
            <person name="Tapia R."/>
            <person name="Kuske C.R."/>
            <person name="Schmutz J."/>
            <person name="Larimer F."/>
            <person name="Land M."/>
            <person name="Hauser L."/>
            <person name="Kyrpides N."/>
            <person name="Ovchinikova G."/>
            <person name="Sieprawska-Lupa M."/>
            <person name="Whitman W.B."/>
            <person name="Woyke T."/>
        </authorList>
    </citation>
    <scope>NUCLEOTIDE SEQUENCE [LARGE SCALE GENOMIC DNA]</scope>
    <source>
        <strain evidence="3">M7</strain>
    </source>
</reference>
<proteinExistence type="inferred from homology"/>
<keyword evidence="4" id="KW-1185">Reference proteome</keyword>
<dbReference type="InterPro" id="IPR006015">
    <property type="entry name" value="Universal_stress_UspA"/>
</dbReference>
<dbReference type="PANTHER" id="PTHR46268:SF6">
    <property type="entry name" value="UNIVERSAL STRESS PROTEIN UP12"/>
    <property type="match status" value="1"/>
</dbReference>